<evidence type="ECO:0000313" key="1">
    <source>
        <dbReference type="EMBL" id="KAE9386767.1"/>
    </source>
</evidence>
<gene>
    <name evidence="1" type="ORF">BT96DRAFT_1026090</name>
</gene>
<keyword evidence="2" id="KW-1185">Reference proteome</keyword>
<name>A0A6A4GND1_9AGAR</name>
<dbReference type="EMBL" id="ML769849">
    <property type="protein sequence ID" value="KAE9386767.1"/>
    <property type="molecule type" value="Genomic_DNA"/>
</dbReference>
<proteinExistence type="predicted"/>
<dbReference type="AlphaFoldDB" id="A0A6A4GND1"/>
<dbReference type="Proteomes" id="UP000799118">
    <property type="component" value="Unassembled WGS sequence"/>
</dbReference>
<accession>A0A6A4GND1</accession>
<evidence type="ECO:0000313" key="2">
    <source>
        <dbReference type="Proteomes" id="UP000799118"/>
    </source>
</evidence>
<reference evidence="1" key="1">
    <citation type="journal article" date="2019" name="Environ. Microbiol.">
        <title>Fungal ecological strategies reflected in gene transcription - a case study of two litter decomposers.</title>
        <authorList>
            <person name="Barbi F."/>
            <person name="Kohler A."/>
            <person name="Barry K."/>
            <person name="Baskaran P."/>
            <person name="Daum C."/>
            <person name="Fauchery L."/>
            <person name="Ihrmark K."/>
            <person name="Kuo A."/>
            <person name="LaButti K."/>
            <person name="Lipzen A."/>
            <person name="Morin E."/>
            <person name="Grigoriev I.V."/>
            <person name="Henrissat B."/>
            <person name="Lindahl B."/>
            <person name="Martin F."/>
        </authorList>
    </citation>
    <scope>NUCLEOTIDE SEQUENCE</scope>
    <source>
        <strain evidence="1">JB14</strain>
    </source>
</reference>
<organism evidence="1 2">
    <name type="scientific">Gymnopus androsaceus JB14</name>
    <dbReference type="NCBI Taxonomy" id="1447944"/>
    <lineage>
        <taxon>Eukaryota</taxon>
        <taxon>Fungi</taxon>
        <taxon>Dikarya</taxon>
        <taxon>Basidiomycota</taxon>
        <taxon>Agaricomycotina</taxon>
        <taxon>Agaricomycetes</taxon>
        <taxon>Agaricomycetidae</taxon>
        <taxon>Agaricales</taxon>
        <taxon>Marasmiineae</taxon>
        <taxon>Omphalotaceae</taxon>
        <taxon>Gymnopus</taxon>
    </lineage>
</organism>
<protein>
    <submittedName>
        <fullName evidence="1">Uncharacterized protein</fullName>
    </submittedName>
</protein>
<sequence length="366" mass="42400">MTAYRLHFDNYPSAMCYVPQNVSIDDHLYYNPPSIPGDTSLDYLVIDLLPATTNSNTEDNNIIDVHVSKNPERNVLRKRDALKARQNENFIANFAGRFNKLEEEYERSRRADLRRISHLENDREIDRYWISLLEEKQELDDTFFETELAEQHILLQFETFSRILRSLNDKILREVHQKMSNPKFELLSGINYMDKILVNATGALEKRYSNMEFKKVMEKLVKDSAVYLVLGTRPFGVLVETGDSDPPDLYAKKLLRFLSDKELRLALQLFTILNSSNHMIHDNRNKTIHLRPSRIHAAKCVTLIAASVTEFETEVALQIIDENEPFSDAAATLPFGEFEANEGLQHSLTSRVEESRFLKRSREGVE</sequence>